<sequence>MLKPSPVPYNVIGRRAPHRTHDNTVNYRANVEWLEQQLQCGDEDGVDCFLDVDAKSLYSNALLPRFFPTFTGILPYSPSKLRQLVHLTGVNVLLGHMEDEVPYLMSHLQKKGVEEGPVLDRMVPNLLQYLGFNDSSSVVIAHYYTNGSAGNATHWAGNLLADVLVLCPVRHFADYLVSSGGNSVHRYLLLRRRHPSTADSISQEVEDDSPSSPERPPQLYALGLVFGDPLRRNNSDAEEQALSRRMITLWTDFAKRGTIPADLGENIFNYTIAISSAPNTDRSPFEFRKTQCDFLKDHYL</sequence>
<dbReference type="GO" id="GO:0003990">
    <property type="term" value="F:acetylcholinesterase activity"/>
    <property type="evidence" value="ECO:0007669"/>
    <property type="project" value="TreeGrafter"/>
</dbReference>
<evidence type="ECO:0000256" key="1">
    <source>
        <dbReference type="ARBA" id="ARBA00005964"/>
    </source>
</evidence>
<dbReference type="PANTHER" id="PTHR43918:SF4">
    <property type="entry name" value="CARBOXYLIC ESTER HYDROLASE"/>
    <property type="match status" value="1"/>
</dbReference>
<dbReference type="Gene3D" id="3.40.50.1820">
    <property type="entry name" value="alpha/beta hydrolase"/>
    <property type="match status" value="1"/>
</dbReference>
<gene>
    <name evidence="6" type="ORF">HPB52_019306</name>
</gene>
<accession>A0A9D4Q7E6</accession>
<dbReference type="SUPFAM" id="SSF53474">
    <property type="entry name" value="alpha/beta-Hydrolases"/>
    <property type="match status" value="1"/>
</dbReference>
<dbReference type="GO" id="GO:0019695">
    <property type="term" value="P:choline metabolic process"/>
    <property type="evidence" value="ECO:0007669"/>
    <property type="project" value="TreeGrafter"/>
</dbReference>
<protein>
    <recommendedName>
        <fullName evidence="5">Carboxylesterase type B domain-containing protein</fullName>
    </recommendedName>
</protein>
<dbReference type="Pfam" id="PF00135">
    <property type="entry name" value="COesterase"/>
    <property type="match status" value="1"/>
</dbReference>
<dbReference type="Proteomes" id="UP000821837">
    <property type="component" value="Unassembled WGS sequence"/>
</dbReference>
<dbReference type="PANTHER" id="PTHR43918">
    <property type="entry name" value="ACETYLCHOLINESTERASE"/>
    <property type="match status" value="1"/>
</dbReference>
<dbReference type="VEuPathDB" id="VectorBase:RSAN_042041"/>
<dbReference type="GO" id="GO:0005886">
    <property type="term" value="C:plasma membrane"/>
    <property type="evidence" value="ECO:0007669"/>
    <property type="project" value="TreeGrafter"/>
</dbReference>
<name>A0A9D4Q7E6_RHISA</name>
<evidence type="ECO:0000313" key="7">
    <source>
        <dbReference type="Proteomes" id="UP000821837"/>
    </source>
</evidence>
<evidence type="ECO:0000259" key="5">
    <source>
        <dbReference type="Pfam" id="PF00135"/>
    </source>
</evidence>
<evidence type="ECO:0000256" key="4">
    <source>
        <dbReference type="ARBA" id="ARBA00023180"/>
    </source>
</evidence>
<comment type="similarity">
    <text evidence="1">Belongs to the type-B carboxylesterase/lipase family.</text>
</comment>
<comment type="caution">
    <text evidence="6">The sequence shown here is derived from an EMBL/GenBank/DDBJ whole genome shotgun (WGS) entry which is preliminary data.</text>
</comment>
<dbReference type="GO" id="GO:0006581">
    <property type="term" value="P:acetylcholine catabolic process"/>
    <property type="evidence" value="ECO:0007669"/>
    <property type="project" value="TreeGrafter"/>
</dbReference>
<dbReference type="InterPro" id="IPR002018">
    <property type="entry name" value="CarbesteraseB"/>
</dbReference>
<evidence type="ECO:0000256" key="3">
    <source>
        <dbReference type="ARBA" id="ARBA00022801"/>
    </source>
</evidence>
<dbReference type="EMBL" id="JABSTV010001248">
    <property type="protein sequence ID" value="KAH7969530.1"/>
    <property type="molecule type" value="Genomic_DNA"/>
</dbReference>
<organism evidence="6 7">
    <name type="scientific">Rhipicephalus sanguineus</name>
    <name type="common">Brown dog tick</name>
    <name type="synonym">Ixodes sanguineus</name>
    <dbReference type="NCBI Taxonomy" id="34632"/>
    <lineage>
        <taxon>Eukaryota</taxon>
        <taxon>Metazoa</taxon>
        <taxon>Ecdysozoa</taxon>
        <taxon>Arthropoda</taxon>
        <taxon>Chelicerata</taxon>
        <taxon>Arachnida</taxon>
        <taxon>Acari</taxon>
        <taxon>Parasitiformes</taxon>
        <taxon>Ixodida</taxon>
        <taxon>Ixodoidea</taxon>
        <taxon>Ixodidae</taxon>
        <taxon>Rhipicephalinae</taxon>
        <taxon>Rhipicephalus</taxon>
        <taxon>Rhipicephalus</taxon>
    </lineage>
</organism>
<keyword evidence="7" id="KW-1185">Reference proteome</keyword>
<feature type="domain" description="Carboxylesterase type B" evidence="5">
    <location>
        <begin position="38"/>
        <end position="258"/>
    </location>
</feature>
<dbReference type="GO" id="GO:0005615">
    <property type="term" value="C:extracellular space"/>
    <property type="evidence" value="ECO:0007669"/>
    <property type="project" value="TreeGrafter"/>
</dbReference>
<evidence type="ECO:0000256" key="2">
    <source>
        <dbReference type="ARBA" id="ARBA00022487"/>
    </source>
</evidence>
<keyword evidence="3" id="KW-0378">Hydrolase</keyword>
<reference evidence="6" key="1">
    <citation type="journal article" date="2020" name="Cell">
        <title>Large-Scale Comparative Analyses of Tick Genomes Elucidate Their Genetic Diversity and Vector Capacities.</title>
        <authorList>
            <consortium name="Tick Genome and Microbiome Consortium (TIGMIC)"/>
            <person name="Jia N."/>
            <person name="Wang J."/>
            <person name="Shi W."/>
            <person name="Du L."/>
            <person name="Sun Y."/>
            <person name="Zhan W."/>
            <person name="Jiang J.F."/>
            <person name="Wang Q."/>
            <person name="Zhang B."/>
            <person name="Ji P."/>
            <person name="Bell-Sakyi L."/>
            <person name="Cui X.M."/>
            <person name="Yuan T.T."/>
            <person name="Jiang B.G."/>
            <person name="Yang W.F."/>
            <person name="Lam T.T."/>
            <person name="Chang Q.C."/>
            <person name="Ding S.J."/>
            <person name="Wang X.J."/>
            <person name="Zhu J.G."/>
            <person name="Ruan X.D."/>
            <person name="Zhao L."/>
            <person name="Wei J.T."/>
            <person name="Ye R.Z."/>
            <person name="Que T.C."/>
            <person name="Du C.H."/>
            <person name="Zhou Y.H."/>
            <person name="Cheng J.X."/>
            <person name="Dai P.F."/>
            <person name="Guo W.B."/>
            <person name="Han X.H."/>
            <person name="Huang E.J."/>
            <person name="Li L.F."/>
            <person name="Wei W."/>
            <person name="Gao Y.C."/>
            <person name="Liu J.Z."/>
            <person name="Shao H.Z."/>
            <person name="Wang X."/>
            <person name="Wang C.C."/>
            <person name="Yang T.C."/>
            <person name="Huo Q.B."/>
            <person name="Li W."/>
            <person name="Chen H.Y."/>
            <person name="Chen S.E."/>
            <person name="Zhou L.G."/>
            <person name="Ni X.B."/>
            <person name="Tian J.H."/>
            <person name="Sheng Y."/>
            <person name="Liu T."/>
            <person name="Pan Y.S."/>
            <person name="Xia L.Y."/>
            <person name="Li J."/>
            <person name="Zhao F."/>
            <person name="Cao W.C."/>
        </authorList>
    </citation>
    <scope>NUCLEOTIDE SEQUENCE</scope>
    <source>
        <strain evidence="6">Rsan-2018</strain>
    </source>
</reference>
<proteinExistence type="inferred from homology"/>
<keyword evidence="4" id="KW-0325">Glycoprotein</keyword>
<keyword evidence="2" id="KW-0719">Serine esterase</keyword>
<dbReference type="InterPro" id="IPR029058">
    <property type="entry name" value="AB_hydrolase_fold"/>
</dbReference>
<reference evidence="6" key="2">
    <citation type="submission" date="2021-09" db="EMBL/GenBank/DDBJ databases">
        <authorList>
            <person name="Jia N."/>
            <person name="Wang J."/>
            <person name="Shi W."/>
            <person name="Du L."/>
            <person name="Sun Y."/>
            <person name="Zhan W."/>
            <person name="Jiang J."/>
            <person name="Wang Q."/>
            <person name="Zhang B."/>
            <person name="Ji P."/>
            <person name="Sakyi L.B."/>
            <person name="Cui X."/>
            <person name="Yuan T."/>
            <person name="Jiang B."/>
            <person name="Yang W."/>
            <person name="Lam T.T.-Y."/>
            <person name="Chang Q."/>
            <person name="Ding S."/>
            <person name="Wang X."/>
            <person name="Zhu J."/>
            <person name="Ruan X."/>
            <person name="Zhao L."/>
            <person name="Wei J."/>
            <person name="Que T."/>
            <person name="Du C."/>
            <person name="Cheng J."/>
            <person name="Dai P."/>
            <person name="Han X."/>
            <person name="Huang E."/>
            <person name="Gao Y."/>
            <person name="Liu J."/>
            <person name="Shao H."/>
            <person name="Ye R."/>
            <person name="Li L."/>
            <person name="Wei W."/>
            <person name="Wang X."/>
            <person name="Wang C."/>
            <person name="Huo Q."/>
            <person name="Li W."/>
            <person name="Guo W."/>
            <person name="Chen H."/>
            <person name="Chen S."/>
            <person name="Zhou L."/>
            <person name="Zhou L."/>
            <person name="Ni X."/>
            <person name="Tian J."/>
            <person name="Zhou Y."/>
            <person name="Sheng Y."/>
            <person name="Liu T."/>
            <person name="Pan Y."/>
            <person name="Xia L."/>
            <person name="Li J."/>
            <person name="Zhao F."/>
            <person name="Cao W."/>
        </authorList>
    </citation>
    <scope>NUCLEOTIDE SEQUENCE</scope>
    <source>
        <strain evidence="6">Rsan-2018</strain>
        <tissue evidence="6">Larvae</tissue>
    </source>
</reference>
<dbReference type="InterPro" id="IPR050654">
    <property type="entry name" value="AChE-related_enzymes"/>
</dbReference>
<evidence type="ECO:0000313" key="6">
    <source>
        <dbReference type="EMBL" id="KAH7969530.1"/>
    </source>
</evidence>
<dbReference type="AlphaFoldDB" id="A0A9D4Q7E6"/>